<protein>
    <submittedName>
        <fullName evidence="2">HEAT repeat domain-containing protein</fullName>
    </submittedName>
</protein>
<feature type="region of interest" description="Disordered" evidence="1">
    <location>
        <begin position="58"/>
        <end position="79"/>
    </location>
</feature>
<sequence length="642" mass="67198">MTTPPDMTITDALDRADAALLARRLDARTCPPDLLGRMVRHPAPRIRHLGLTLLAERADTPDAGGGGEGEAGTGAGTGAGAGTGHLALVARLLPDSPGTSPEESLLLADLHARLGARRPRHWLPDWRAAALPARVRIAWLRAELLGDPTVLRTEPAGELLYRAVRESETAEAHRPDRLVAELVDTGDPVLGTEALRLARDGLHAGLLAPAFVRGLLVRLLDAPDRDVVTGALRELAEPWATVTPLDAPALTRRARDLDGRSADRDGASAALAAAALVAAARHGHPTVLWNTAEDPAGTPALRGQAVELLGDRAERTDVGRLVALAATDPLLLAGPVLTCLRGLHRRGHFPAEPDVGPLLALALADHTLPAEDVATVLYTCRRPLFDALTDAPSTAPDWPRRLELLIALARQGAADIPIGEAVARLLPAARSPRPFLAAIRVLRPPAAEEAVLALLPTAPSAALDALEAIGGDRTRSALARAFGLDGPADGLPTAQSGTKDGPPTAQSGTEDGPATAPDGPPRLPVAPELRPVRDRALALLWHLTREPGQRQDLLARLDPQNLPYDIEADLGAPDERDLAVLRARVDVDAPVAAFCRIAAYAGTGTPPPGGVPLADLLLRIVRDLAAPRDPAVAPPRPGADAP</sequence>
<dbReference type="AlphaFoldDB" id="A0A7K3RE01"/>
<accession>A0A7K3RE01</accession>
<feature type="region of interest" description="Disordered" evidence="1">
    <location>
        <begin position="483"/>
        <end position="527"/>
    </location>
</feature>
<gene>
    <name evidence="2" type="ORF">G3I58_20985</name>
</gene>
<reference evidence="2 3" key="1">
    <citation type="submission" date="2020-01" db="EMBL/GenBank/DDBJ databases">
        <title>Insect and environment-associated Actinomycetes.</title>
        <authorList>
            <person name="Currrie C."/>
            <person name="Chevrette M."/>
            <person name="Carlson C."/>
            <person name="Stubbendieck R."/>
            <person name="Wendt-Pienkowski E."/>
        </authorList>
    </citation>
    <scope>NUCLEOTIDE SEQUENCE [LARGE SCALE GENOMIC DNA]</scope>
    <source>
        <strain evidence="2 3">SID7903</strain>
    </source>
</reference>
<dbReference type="EMBL" id="JAAGMS010000229">
    <property type="protein sequence ID" value="NEC00430.1"/>
    <property type="molecule type" value="Genomic_DNA"/>
</dbReference>
<proteinExistence type="predicted"/>
<name>A0A7K3RE01_STRAQ</name>
<comment type="caution">
    <text evidence="2">The sequence shown here is derived from an EMBL/GenBank/DDBJ whole genome shotgun (WGS) entry which is preliminary data.</text>
</comment>
<evidence type="ECO:0000256" key="1">
    <source>
        <dbReference type="SAM" id="MobiDB-lite"/>
    </source>
</evidence>
<feature type="compositionally biased region" description="Gly residues" evidence="1">
    <location>
        <begin position="63"/>
        <end position="79"/>
    </location>
</feature>
<organism evidence="2 3">
    <name type="scientific">Streptomyces anulatus</name>
    <name type="common">Streptomyces chrysomallus</name>
    <dbReference type="NCBI Taxonomy" id="1892"/>
    <lineage>
        <taxon>Bacteria</taxon>
        <taxon>Bacillati</taxon>
        <taxon>Actinomycetota</taxon>
        <taxon>Actinomycetes</taxon>
        <taxon>Kitasatosporales</taxon>
        <taxon>Streptomycetaceae</taxon>
        <taxon>Streptomyces</taxon>
    </lineage>
</organism>
<feature type="non-terminal residue" evidence="2">
    <location>
        <position position="642"/>
    </location>
</feature>
<dbReference type="Proteomes" id="UP000470951">
    <property type="component" value="Unassembled WGS sequence"/>
</dbReference>
<evidence type="ECO:0000313" key="3">
    <source>
        <dbReference type="Proteomes" id="UP000470951"/>
    </source>
</evidence>
<evidence type="ECO:0000313" key="2">
    <source>
        <dbReference type="EMBL" id="NEC00430.1"/>
    </source>
</evidence>
<feature type="compositionally biased region" description="Polar residues" evidence="1">
    <location>
        <begin position="493"/>
        <end position="509"/>
    </location>
</feature>